<evidence type="ECO:0000256" key="11">
    <source>
        <dbReference type="ARBA" id="ARBA00022989"/>
    </source>
</evidence>
<dbReference type="CDD" id="cd06225">
    <property type="entry name" value="HAMP"/>
    <property type="match status" value="1"/>
</dbReference>
<dbReference type="SMART" id="SM00304">
    <property type="entry name" value="HAMP"/>
    <property type="match status" value="1"/>
</dbReference>
<feature type="transmembrane region" description="Helical" evidence="14">
    <location>
        <begin position="185"/>
        <end position="203"/>
    </location>
</feature>
<evidence type="ECO:0000256" key="9">
    <source>
        <dbReference type="ARBA" id="ARBA00022777"/>
    </source>
</evidence>
<dbReference type="Pfam" id="PF00512">
    <property type="entry name" value="HisKA"/>
    <property type="match status" value="1"/>
</dbReference>
<evidence type="ECO:0000256" key="1">
    <source>
        <dbReference type="ARBA" id="ARBA00000085"/>
    </source>
</evidence>
<comment type="subcellular location">
    <subcellularLocation>
        <location evidence="2">Cell membrane</location>
        <topology evidence="2">Multi-pass membrane protein</topology>
    </subcellularLocation>
</comment>
<dbReference type="Pfam" id="PF02518">
    <property type="entry name" value="HATPase_c"/>
    <property type="match status" value="1"/>
</dbReference>
<evidence type="ECO:0000256" key="12">
    <source>
        <dbReference type="ARBA" id="ARBA00023012"/>
    </source>
</evidence>
<gene>
    <name evidence="17" type="ORF">IAA45_03745</name>
</gene>
<evidence type="ECO:0000259" key="15">
    <source>
        <dbReference type="PROSITE" id="PS50109"/>
    </source>
</evidence>
<comment type="catalytic activity">
    <reaction evidence="1">
        <text>ATP + protein L-histidine = ADP + protein N-phospho-L-histidine.</text>
        <dbReference type="EC" id="2.7.13.3"/>
    </reaction>
</comment>
<dbReference type="InterPro" id="IPR050398">
    <property type="entry name" value="HssS/ArlS-like"/>
</dbReference>
<dbReference type="InterPro" id="IPR003594">
    <property type="entry name" value="HATPase_dom"/>
</dbReference>
<dbReference type="SUPFAM" id="SSF47384">
    <property type="entry name" value="Homodimeric domain of signal transducing histidine kinase"/>
    <property type="match status" value="1"/>
</dbReference>
<evidence type="ECO:0000256" key="10">
    <source>
        <dbReference type="ARBA" id="ARBA00022840"/>
    </source>
</evidence>
<evidence type="ECO:0000256" key="8">
    <source>
        <dbReference type="ARBA" id="ARBA00022741"/>
    </source>
</evidence>
<organism evidence="17 18">
    <name type="scientific">Candidatus Blautia gallistercoris</name>
    <dbReference type="NCBI Taxonomy" id="2838490"/>
    <lineage>
        <taxon>Bacteria</taxon>
        <taxon>Bacillati</taxon>
        <taxon>Bacillota</taxon>
        <taxon>Clostridia</taxon>
        <taxon>Lachnospirales</taxon>
        <taxon>Lachnospiraceae</taxon>
        <taxon>Blautia</taxon>
    </lineage>
</organism>
<keyword evidence="5" id="KW-0597">Phosphoprotein</keyword>
<dbReference type="InterPro" id="IPR036097">
    <property type="entry name" value="HisK_dim/P_sf"/>
</dbReference>
<dbReference type="Gene3D" id="1.10.287.130">
    <property type="match status" value="1"/>
</dbReference>
<dbReference type="GO" id="GO:0005886">
    <property type="term" value="C:plasma membrane"/>
    <property type="evidence" value="ECO:0007669"/>
    <property type="project" value="UniProtKB-SubCell"/>
</dbReference>
<dbReference type="SMART" id="SM00388">
    <property type="entry name" value="HisKA"/>
    <property type="match status" value="1"/>
</dbReference>
<dbReference type="EMBL" id="DXEX01000086">
    <property type="protein sequence ID" value="HIX58812.1"/>
    <property type="molecule type" value="Genomic_DNA"/>
</dbReference>
<keyword evidence="11 14" id="KW-1133">Transmembrane helix</keyword>
<evidence type="ECO:0000256" key="7">
    <source>
        <dbReference type="ARBA" id="ARBA00022692"/>
    </source>
</evidence>
<feature type="domain" description="Histidine kinase" evidence="15">
    <location>
        <begin position="265"/>
        <end position="463"/>
    </location>
</feature>
<evidence type="ECO:0000256" key="13">
    <source>
        <dbReference type="ARBA" id="ARBA00023136"/>
    </source>
</evidence>
<dbReference type="InterPro" id="IPR005467">
    <property type="entry name" value="His_kinase_dom"/>
</dbReference>
<dbReference type="PROSITE" id="PS50109">
    <property type="entry name" value="HIS_KIN"/>
    <property type="match status" value="1"/>
</dbReference>
<dbReference type="Gene3D" id="3.30.565.10">
    <property type="entry name" value="Histidine kinase-like ATPase, C-terminal domain"/>
    <property type="match status" value="1"/>
</dbReference>
<protein>
    <recommendedName>
        <fullName evidence="3">histidine kinase</fullName>
        <ecNumber evidence="3">2.7.13.3</ecNumber>
    </recommendedName>
</protein>
<feature type="transmembrane region" description="Helical" evidence="14">
    <location>
        <begin position="20"/>
        <end position="41"/>
    </location>
</feature>
<dbReference type="SUPFAM" id="SSF55874">
    <property type="entry name" value="ATPase domain of HSP90 chaperone/DNA topoisomerase II/histidine kinase"/>
    <property type="match status" value="1"/>
</dbReference>
<name>A0A9D1WHA2_9FIRM</name>
<comment type="caution">
    <text evidence="17">The sequence shown here is derived from an EMBL/GenBank/DDBJ whole genome shotgun (WGS) entry which is preliminary data.</text>
</comment>
<accession>A0A9D1WHA2</accession>
<proteinExistence type="predicted"/>
<reference evidence="17" key="1">
    <citation type="journal article" date="2021" name="PeerJ">
        <title>Extensive microbial diversity within the chicken gut microbiome revealed by metagenomics and culture.</title>
        <authorList>
            <person name="Gilroy R."/>
            <person name="Ravi A."/>
            <person name="Getino M."/>
            <person name="Pursley I."/>
            <person name="Horton D.L."/>
            <person name="Alikhan N.F."/>
            <person name="Baker D."/>
            <person name="Gharbi K."/>
            <person name="Hall N."/>
            <person name="Watson M."/>
            <person name="Adriaenssens E.M."/>
            <person name="Foster-Nyarko E."/>
            <person name="Jarju S."/>
            <person name="Secka A."/>
            <person name="Antonio M."/>
            <person name="Oren A."/>
            <person name="Chaudhuri R.R."/>
            <person name="La Ragione R."/>
            <person name="Hildebrand F."/>
            <person name="Pallen M.J."/>
        </authorList>
    </citation>
    <scope>NUCLEOTIDE SEQUENCE</scope>
    <source>
        <strain evidence="17">ChiSjej1B19-8411</strain>
    </source>
</reference>
<dbReference type="InterPro" id="IPR003660">
    <property type="entry name" value="HAMP_dom"/>
</dbReference>
<dbReference type="SMART" id="SM00387">
    <property type="entry name" value="HATPase_c"/>
    <property type="match status" value="1"/>
</dbReference>
<sequence length="495" mass="57182">MNTEKNKRKYFFSRMVVRLWLIMMALVLFTIGLMWVIQVLVMERNYINMTIQEIQDRLQPAMQDISTEDLARNESLLSYLSQTTNGKTILVDGNGELLRMYSYGHPIDLDSETAEIQVWEDIRSSESYQQILDGEEYTRETRKGGQVVSYEIGIPVVYDQEESYVILYQSFSELYRVLEMNRRQLIVFSILLTLAASVLAAVLSRSFVKPIHAIKGTVDELARGNLAVTVDLNLKDEVGQLADSVNQLGKALQRVDALRKEVIANVSHELRSPLALIAGYAEMVRDVHWKDQEKRKEDLDLIIRESGRMSEMVNDILDYSQLQAGYLQLRKDWYNLCEIVESEILLCEQRAKEYRLHMEYNFFAEEVPVYVDALKISQVIRNLLYNALNHTQEGLMVRAEITEVPQGILVAIKNESPPIPEEERELIWERYQRSQHQGGRNEGTGLGLSIVSAILQAHEMPYGVDYEEGCNRFWFCCPRMEANGKSIIQKEESRR</sequence>
<dbReference type="EC" id="2.7.13.3" evidence="3"/>
<evidence type="ECO:0000256" key="5">
    <source>
        <dbReference type="ARBA" id="ARBA00022553"/>
    </source>
</evidence>
<dbReference type="Pfam" id="PF00672">
    <property type="entry name" value="HAMP"/>
    <property type="match status" value="1"/>
</dbReference>
<reference evidence="17" key="2">
    <citation type="submission" date="2021-04" db="EMBL/GenBank/DDBJ databases">
        <authorList>
            <person name="Gilroy R."/>
        </authorList>
    </citation>
    <scope>NUCLEOTIDE SEQUENCE</scope>
    <source>
        <strain evidence="17">ChiSjej1B19-8411</strain>
    </source>
</reference>
<dbReference type="PANTHER" id="PTHR45528">
    <property type="entry name" value="SENSOR HISTIDINE KINASE CPXA"/>
    <property type="match status" value="1"/>
</dbReference>
<keyword evidence="6" id="KW-0808">Transferase</keyword>
<evidence type="ECO:0000256" key="14">
    <source>
        <dbReference type="SAM" id="Phobius"/>
    </source>
</evidence>
<keyword evidence="13 14" id="KW-0472">Membrane</keyword>
<keyword evidence="8" id="KW-0547">Nucleotide-binding</keyword>
<feature type="domain" description="HAMP" evidence="16">
    <location>
        <begin position="205"/>
        <end position="257"/>
    </location>
</feature>
<keyword evidence="10" id="KW-0067">ATP-binding</keyword>
<dbReference type="GO" id="GO:0005524">
    <property type="term" value="F:ATP binding"/>
    <property type="evidence" value="ECO:0007669"/>
    <property type="project" value="UniProtKB-KW"/>
</dbReference>
<keyword evidence="12" id="KW-0902">Two-component regulatory system</keyword>
<dbReference type="SUPFAM" id="SSF158472">
    <property type="entry name" value="HAMP domain-like"/>
    <property type="match status" value="1"/>
</dbReference>
<keyword evidence="9 17" id="KW-0418">Kinase</keyword>
<keyword evidence="4" id="KW-1003">Cell membrane</keyword>
<evidence type="ECO:0000256" key="6">
    <source>
        <dbReference type="ARBA" id="ARBA00022679"/>
    </source>
</evidence>
<dbReference type="GO" id="GO:0000155">
    <property type="term" value="F:phosphorelay sensor kinase activity"/>
    <property type="evidence" value="ECO:0007669"/>
    <property type="project" value="InterPro"/>
</dbReference>
<keyword evidence="7 14" id="KW-0812">Transmembrane</keyword>
<dbReference type="InterPro" id="IPR003661">
    <property type="entry name" value="HisK_dim/P_dom"/>
</dbReference>
<evidence type="ECO:0000256" key="2">
    <source>
        <dbReference type="ARBA" id="ARBA00004651"/>
    </source>
</evidence>
<dbReference type="AlphaFoldDB" id="A0A9D1WHA2"/>
<evidence type="ECO:0000256" key="4">
    <source>
        <dbReference type="ARBA" id="ARBA00022475"/>
    </source>
</evidence>
<dbReference type="CDD" id="cd00082">
    <property type="entry name" value="HisKA"/>
    <property type="match status" value="1"/>
</dbReference>
<evidence type="ECO:0000313" key="18">
    <source>
        <dbReference type="Proteomes" id="UP000886817"/>
    </source>
</evidence>
<evidence type="ECO:0000256" key="3">
    <source>
        <dbReference type="ARBA" id="ARBA00012438"/>
    </source>
</evidence>
<dbReference type="Gene3D" id="6.10.340.10">
    <property type="match status" value="1"/>
</dbReference>
<dbReference type="FunFam" id="1.10.287.130:FF:000001">
    <property type="entry name" value="Two-component sensor histidine kinase"/>
    <property type="match status" value="1"/>
</dbReference>
<dbReference type="InterPro" id="IPR036890">
    <property type="entry name" value="HATPase_C_sf"/>
</dbReference>
<evidence type="ECO:0000313" key="17">
    <source>
        <dbReference type="EMBL" id="HIX58812.1"/>
    </source>
</evidence>
<evidence type="ECO:0000259" key="16">
    <source>
        <dbReference type="PROSITE" id="PS50885"/>
    </source>
</evidence>
<dbReference type="Proteomes" id="UP000886817">
    <property type="component" value="Unassembled WGS sequence"/>
</dbReference>
<dbReference type="PANTHER" id="PTHR45528:SF1">
    <property type="entry name" value="SENSOR HISTIDINE KINASE CPXA"/>
    <property type="match status" value="1"/>
</dbReference>
<dbReference type="PROSITE" id="PS50885">
    <property type="entry name" value="HAMP"/>
    <property type="match status" value="1"/>
</dbReference>